<organism evidence="1 2">
    <name type="scientific">Megaselia scalaris</name>
    <name type="common">Humpbacked fly</name>
    <name type="synonym">Phora scalaris</name>
    <dbReference type="NCBI Taxonomy" id="36166"/>
    <lineage>
        <taxon>Eukaryota</taxon>
        <taxon>Metazoa</taxon>
        <taxon>Ecdysozoa</taxon>
        <taxon>Arthropoda</taxon>
        <taxon>Hexapoda</taxon>
        <taxon>Insecta</taxon>
        <taxon>Pterygota</taxon>
        <taxon>Neoptera</taxon>
        <taxon>Endopterygota</taxon>
        <taxon>Diptera</taxon>
        <taxon>Brachycera</taxon>
        <taxon>Muscomorpha</taxon>
        <taxon>Platypezoidea</taxon>
        <taxon>Phoridae</taxon>
        <taxon>Megaseliini</taxon>
        <taxon>Megaselia</taxon>
    </lineage>
</organism>
<evidence type="ECO:0000313" key="1">
    <source>
        <dbReference type="EnsemblMetazoa" id="MESCA002314-PA"/>
    </source>
</evidence>
<evidence type="ECO:0000313" key="2">
    <source>
        <dbReference type="Proteomes" id="UP000015102"/>
    </source>
</evidence>
<dbReference type="EnsemblMetazoa" id="MESCA002314-RA">
    <property type="protein sequence ID" value="MESCA002314-PA"/>
    <property type="gene ID" value="MESCA002314"/>
</dbReference>
<reference evidence="1" key="2">
    <citation type="submission" date="2015-06" db="UniProtKB">
        <authorList>
            <consortium name="EnsemblMetazoa"/>
        </authorList>
    </citation>
    <scope>IDENTIFICATION</scope>
</reference>
<protein>
    <submittedName>
        <fullName evidence="1">Uncharacterized protein</fullName>
    </submittedName>
</protein>
<reference evidence="2" key="1">
    <citation type="submission" date="2013-02" db="EMBL/GenBank/DDBJ databases">
        <authorList>
            <person name="Hughes D."/>
        </authorList>
    </citation>
    <scope>NUCLEOTIDE SEQUENCE</scope>
    <source>
        <strain>Durham</strain>
        <strain evidence="2">NC isolate 2 -- Noor lab</strain>
    </source>
</reference>
<dbReference type="HOGENOM" id="CLU_2485916_0_0_1"/>
<dbReference type="Proteomes" id="UP000015102">
    <property type="component" value="Unassembled WGS sequence"/>
</dbReference>
<name>T1GG10_MEGSC</name>
<accession>T1GG10</accession>
<dbReference type="EMBL" id="CAQQ02138946">
    <property type="status" value="NOT_ANNOTATED_CDS"/>
    <property type="molecule type" value="Genomic_DNA"/>
</dbReference>
<keyword evidence="2" id="KW-1185">Reference proteome</keyword>
<sequence>MSVSLIRLLRSKQLSRKIKVRIYHQLILSVLLYGTEKNGGLGTIRYVIYNHLDVDLNKTFALGRICRNDGRFCRRFVRNKVKVLIFC</sequence>
<proteinExistence type="predicted"/>
<dbReference type="AlphaFoldDB" id="T1GG10"/>